<evidence type="ECO:0000313" key="2">
    <source>
        <dbReference type="Proteomes" id="UP000677898"/>
    </source>
</evidence>
<evidence type="ECO:0000313" key="1">
    <source>
        <dbReference type="EMBL" id="QUP53006.1"/>
    </source>
</evidence>
<evidence type="ECO:0008006" key="3">
    <source>
        <dbReference type="Google" id="ProtNLM"/>
    </source>
</evidence>
<accession>A0ABX7ZC98</accession>
<reference evidence="1 2" key="1">
    <citation type="journal article" date="2021" name="Phytopathology">
        <title>Complete genome sequence of Ralstonia syzygii subsp. indonesiensis strain LLRS-1, isolated from wilted tobacco in China.</title>
        <authorList>
            <person name="Lu C.H."/>
            <person name="Li J.Y."/>
            <person name="Mi M.G."/>
            <person name="Lin Z.L."/>
            <person name="Jiang N."/>
            <person name="Gai X."/>
            <person name="Ma J.H."/>
            <person name="Lei L.P."/>
            <person name="Xia Z.Y."/>
        </authorList>
    </citation>
    <scope>NUCLEOTIDE SEQUENCE [LARGE SCALE GENOMIC DNA]</scope>
    <source>
        <strain evidence="1 2">LLRS-1</strain>
    </source>
</reference>
<organism evidence="1 2">
    <name type="scientific">Ralstonia syzygii</name>
    <dbReference type="NCBI Taxonomy" id="28097"/>
    <lineage>
        <taxon>Bacteria</taxon>
        <taxon>Pseudomonadati</taxon>
        <taxon>Pseudomonadota</taxon>
        <taxon>Betaproteobacteria</taxon>
        <taxon>Burkholderiales</taxon>
        <taxon>Burkholderiaceae</taxon>
        <taxon>Ralstonia</taxon>
        <taxon>Ralstonia solanacearum species complex</taxon>
    </lineage>
</organism>
<sequence length="79" mass="8045">MALRANLEVPGAAVPAWVVVAVAAARPAPPLIALPSYAADKGANHSACTGVLWSHCHGLVVADLLNDGVADSARANRYC</sequence>
<dbReference type="Proteomes" id="UP000677898">
    <property type="component" value="Chromosome"/>
</dbReference>
<protein>
    <recommendedName>
        <fullName evidence="3">Secreted protein</fullName>
    </recommendedName>
</protein>
<name>A0ABX7ZC98_9RALS</name>
<proteinExistence type="predicted"/>
<keyword evidence="2" id="KW-1185">Reference proteome</keyword>
<gene>
    <name evidence="1" type="ORF">GO998_04145</name>
</gene>
<dbReference type="RefSeq" id="WP_211904583.1">
    <property type="nucleotide sequence ID" value="NZ_CP046729.1"/>
</dbReference>
<dbReference type="EMBL" id="CP046729">
    <property type="protein sequence ID" value="QUP53006.1"/>
    <property type="molecule type" value="Genomic_DNA"/>
</dbReference>